<reference evidence="4 5" key="1">
    <citation type="submission" date="2021-02" db="EMBL/GenBank/DDBJ databases">
        <title>De Novo genome assembly of isolated myxobacteria.</title>
        <authorList>
            <person name="Stevens D.C."/>
        </authorList>
    </citation>
    <scope>NUCLEOTIDE SEQUENCE [LARGE SCALE GENOMIC DNA]</scope>
    <source>
        <strain evidence="4 5">ATCC 29039</strain>
    </source>
</reference>
<evidence type="ECO:0000259" key="2">
    <source>
        <dbReference type="PROSITE" id="PS50110"/>
    </source>
</evidence>
<feature type="domain" description="Response regulatory" evidence="2">
    <location>
        <begin position="6"/>
        <end position="119"/>
    </location>
</feature>
<evidence type="ECO:0000256" key="1">
    <source>
        <dbReference type="PROSITE-ProRule" id="PRU00169"/>
    </source>
</evidence>
<sequence length="265" mass="29887">MSTPMRVLIVDDEPLARQRLKDLLAEAPDMQLVGECRNGHEAIAAIGSERPDLVLLDVEMPGPDGFGVLRALAPEPAPSVIFVTAHRDFAVQAFEANALDYLLKPFDRERFRSSLERARNKRRTEPASLDAALLARLESLAARPSAEPTRYVTRLVARVGWRMRFLPVEDIDYLTAEGNYVAVHVGKQSHLTRETMAALEEKLDPRQFLRAHRSFIVRLDRIEEVEPLPPGEYVFVLKDGTRLTTGRSYRAQVQRALELPSTVRP</sequence>
<gene>
    <name evidence="4" type="ORF">JYK02_05750</name>
</gene>
<evidence type="ECO:0000259" key="3">
    <source>
        <dbReference type="PROSITE" id="PS50930"/>
    </source>
</evidence>
<name>A0ABS3D8N0_9BACT</name>
<dbReference type="Gene3D" id="3.40.50.2300">
    <property type="match status" value="1"/>
</dbReference>
<dbReference type="PROSITE" id="PS50930">
    <property type="entry name" value="HTH_LYTTR"/>
    <property type="match status" value="1"/>
</dbReference>
<dbReference type="Proteomes" id="UP000664052">
    <property type="component" value="Unassembled WGS sequence"/>
</dbReference>
<dbReference type="Pfam" id="PF04397">
    <property type="entry name" value="LytTR"/>
    <property type="match status" value="1"/>
</dbReference>
<protein>
    <submittedName>
        <fullName evidence="4">Response regulator transcription factor</fullName>
    </submittedName>
</protein>
<dbReference type="PROSITE" id="PS50110">
    <property type="entry name" value="RESPONSE_REGULATORY"/>
    <property type="match status" value="1"/>
</dbReference>
<accession>A0ABS3D8N0</accession>
<organism evidence="4 5">
    <name type="scientific">Corallococcus macrosporus</name>
    <dbReference type="NCBI Taxonomy" id="35"/>
    <lineage>
        <taxon>Bacteria</taxon>
        <taxon>Pseudomonadati</taxon>
        <taxon>Myxococcota</taxon>
        <taxon>Myxococcia</taxon>
        <taxon>Myxococcales</taxon>
        <taxon>Cystobacterineae</taxon>
        <taxon>Myxococcaceae</taxon>
        <taxon>Corallococcus</taxon>
    </lineage>
</organism>
<evidence type="ECO:0000313" key="5">
    <source>
        <dbReference type="Proteomes" id="UP000664052"/>
    </source>
</evidence>
<comment type="caution">
    <text evidence="4">The sequence shown here is derived from an EMBL/GenBank/DDBJ whole genome shotgun (WGS) entry which is preliminary data.</text>
</comment>
<keyword evidence="1" id="KW-0597">Phosphoprotein</keyword>
<dbReference type="SMART" id="SM00448">
    <property type="entry name" value="REC"/>
    <property type="match status" value="1"/>
</dbReference>
<proteinExistence type="predicted"/>
<dbReference type="SUPFAM" id="SSF52172">
    <property type="entry name" value="CheY-like"/>
    <property type="match status" value="1"/>
</dbReference>
<dbReference type="EMBL" id="JAFIMU010000004">
    <property type="protein sequence ID" value="MBN8227012.1"/>
    <property type="molecule type" value="Genomic_DNA"/>
</dbReference>
<evidence type="ECO:0000313" key="4">
    <source>
        <dbReference type="EMBL" id="MBN8227012.1"/>
    </source>
</evidence>
<dbReference type="InterPro" id="IPR046947">
    <property type="entry name" value="LytR-like"/>
</dbReference>
<dbReference type="Pfam" id="PF00072">
    <property type="entry name" value="Response_reg"/>
    <property type="match status" value="1"/>
</dbReference>
<dbReference type="RefSeq" id="WP_207049177.1">
    <property type="nucleotide sequence ID" value="NZ_JAFIMU010000004.1"/>
</dbReference>
<dbReference type="PANTHER" id="PTHR37299:SF1">
    <property type="entry name" value="STAGE 0 SPORULATION PROTEIN A HOMOLOG"/>
    <property type="match status" value="1"/>
</dbReference>
<dbReference type="InterPro" id="IPR011006">
    <property type="entry name" value="CheY-like_superfamily"/>
</dbReference>
<dbReference type="InterPro" id="IPR007492">
    <property type="entry name" value="LytTR_DNA-bd_dom"/>
</dbReference>
<dbReference type="Gene3D" id="2.40.50.1020">
    <property type="entry name" value="LytTr DNA-binding domain"/>
    <property type="match status" value="1"/>
</dbReference>
<feature type="modified residue" description="4-aspartylphosphate" evidence="1">
    <location>
        <position position="57"/>
    </location>
</feature>
<dbReference type="SMART" id="SM00850">
    <property type="entry name" value="LytTR"/>
    <property type="match status" value="1"/>
</dbReference>
<feature type="domain" description="HTH LytTR-type" evidence="3">
    <location>
        <begin position="155"/>
        <end position="259"/>
    </location>
</feature>
<dbReference type="PANTHER" id="PTHR37299">
    <property type="entry name" value="TRANSCRIPTIONAL REGULATOR-RELATED"/>
    <property type="match status" value="1"/>
</dbReference>
<dbReference type="InterPro" id="IPR001789">
    <property type="entry name" value="Sig_transdc_resp-reg_receiver"/>
</dbReference>
<keyword evidence="5" id="KW-1185">Reference proteome</keyword>